<dbReference type="KEGG" id="mhev:MHEL_39780"/>
<dbReference type="AlphaFoldDB" id="A0A7I7TBK8"/>
<reference evidence="3 4" key="1">
    <citation type="journal article" date="2019" name="Emerg. Microbes Infect.">
        <title>Comprehensive subspecies identification of 175 nontuberculous mycobacteria species based on 7547 genomic profiles.</title>
        <authorList>
            <person name="Matsumoto Y."/>
            <person name="Kinjo T."/>
            <person name="Motooka D."/>
            <person name="Nabeya D."/>
            <person name="Jung N."/>
            <person name="Uechi K."/>
            <person name="Horii T."/>
            <person name="Iida T."/>
            <person name="Fujita J."/>
            <person name="Nakamura S."/>
        </authorList>
    </citation>
    <scope>NUCLEOTIDE SEQUENCE [LARGE SCALE GENOMIC DNA]</scope>
    <source>
        <strain evidence="3 4">JCM 30396</strain>
    </source>
</reference>
<dbReference type="EMBL" id="AP022596">
    <property type="protein sequence ID" value="BBY65735.1"/>
    <property type="molecule type" value="Genomic_DNA"/>
</dbReference>
<feature type="domain" description="DUF1214" evidence="2">
    <location>
        <begin position="737"/>
        <end position="793"/>
    </location>
</feature>
<evidence type="ECO:0000256" key="1">
    <source>
        <dbReference type="SAM" id="MobiDB-lite"/>
    </source>
</evidence>
<feature type="compositionally biased region" description="Polar residues" evidence="1">
    <location>
        <begin position="126"/>
        <end position="140"/>
    </location>
</feature>
<dbReference type="Pfam" id="PF06742">
    <property type="entry name" value="DUF1214"/>
    <property type="match status" value="1"/>
</dbReference>
<dbReference type="InterPro" id="IPR010621">
    <property type="entry name" value="DUF1214"/>
</dbReference>
<evidence type="ECO:0000313" key="4">
    <source>
        <dbReference type="Proteomes" id="UP000467148"/>
    </source>
</evidence>
<feature type="compositionally biased region" description="Polar residues" evidence="1">
    <location>
        <begin position="149"/>
        <end position="160"/>
    </location>
</feature>
<dbReference type="Proteomes" id="UP000467148">
    <property type="component" value="Chromosome"/>
</dbReference>
<evidence type="ECO:0000259" key="2">
    <source>
        <dbReference type="Pfam" id="PF06742"/>
    </source>
</evidence>
<organism evidence="3 4">
    <name type="scientific">Mycolicibacterium helvum</name>
    <dbReference type="NCBI Taxonomy" id="1534349"/>
    <lineage>
        <taxon>Bacteria</taxon>
        <taxon>Bacillati</taxon>
        <taxon>Actinomycetota</taxon>
        <taxon>Actinomycetes</taxon>
        <taxon>Mycobacteriales</taxon>
        <taxon>Mycobacteriaceae</taxon>
        <taxon>Mycolicibacterium</taxon>
    </lineage>
</organism>
<keyword evidence="4" id="KW-1185">Reference proteome</keyword>
<dbReference type="Gene3D" id="2.60.40.2810">
    <property type="match status" value="1"/>
</dbReference>
<evidence type="ECO:0000313" key="3">
    <source>
        <dbReference type="EMBL" id="BBY65735.1"/>
    </source>
</evidence>
<feature type="compositionally biased region" description="Low complexity" evidence="1">
    <location>
        <begin position="179"/>
        <end position="189"/>
    </location>
</feature>
<dbReference type="SUPFAM" id="SSF160935">
    <property type="entry name" value="VPA0735-like"/>
    <property type="match status" value="1"/>
</dbReference>
<gene>
    <name evidence="3" type="ORF">MHEL_39780</name>
</gene>
<feature type="region of interest" description="Disordered" evidence="1">
    <location>
        <begin position="87"/>
        <end position="192"/>
    </location>
</feature>
<feature type="compositionally biased region" description="Low complexity" evidence="1">
    <location>
        <begin position="28"/>
        <end position="44"/>
    </location>
</feature>
<dbReference type="Pfam" id="PF17963">
    <property type="entry name" value="Big_9"/>
    <property type="match status" value="1"/>
</dbReference>
<protein>
    <recommendedName>
        <fullName evidence="2">DUF1214 domain-containing protein</fullName>
    </recommendedName>
</protein>
<feature type="region of interest" description="Disordered" evidence="1">
    <location>
        <begin position="675"/>
        <end position="696"/>
    </location>
</feature>
<accession>A0A7I7TBK8</accession>
<feature type="compositionally biased region" description="Low complexity" evidence="1">
    <location>
        <begin position="98"/>
        <end position="111"/>
    </location>
</feature>
<name>A0A7I7TBK8_9MYCO</name>
<feature type="region of interest" description="Disordered" evidence="1">
    <location>
        <begin position="21"/>
        <end position="54"/>
    </location>
</feature>
<proteinExistence type="predicted"/>
<sequence length="853" mass="88952">MPATPNGVIDGGDIERQMEATLRDNRNRSNSPSRQRGAGAAAQGCPGGVSTPSARGPAKYIGRVGGLAVALGIGVVIANSAPTAWADADTSGGRTHQAASSATAAKSATATKKPREVSSGRAKPATSKSGRSGAGNSSTETTKDPVRPSSAQTRGTSATITIAKPADSGSSTPDAGDTAFASAAGNAPASDKVDSVTAVSSTRSVQPAAASVSALAGWNPITADNSPIKQLSVTLMATLEAARRQSDAVESRVTAALTSITAPLNQLFHNLSDSTPTLTYDASTNTPGQYGAVNGQVIGSDPDGDTLTYSVRRSPKSGSVVLNSDGSFTYTPDAAMRASGGVDTFTVTVSDARNNPLHLHGIGTLLAADFGHTASVQVTVLVQPAQAGEINPLATPQELEFEKRVARIVNSPLVQLAKIVLKIAWPMTAKKFFANVNGPDQTNLDQIDAAINSFAAFAAMTSLNRDPYNPKINPNELPQHTWYGVTGRDIRALYDNPDTTYRIIPMSSDSVYVVTGKFITGHMPVDTTFSVLVGTDGKTASTLSASDLDIAPDGSYTITLDSNPTAPGQKNHIQLPSGATGIVVRDTLLDWDTETATQLSVQRVSGPADNVFHELGLTSLPVVGRALQEIGAALARVGVARSGSLPEVYYNAYAALITLVSGAVWYQQRWAGLTTTDPSTGELRPPNELSQPASAGSDTLATQLQSLGYFQLNDGQTLVVTVDPGNAGYFVVPVTNEWTVTNNYWDYQTSLNNSQAVANPDGTYTFVISKTDPGVANWVSTGGLDQGTLFLRFQALDPNSTDKPAVSAQVVPIDGLGTVLPPTTVYVTPEERAAQIASRQAGFNRRFAPYPQV</sequence>